<accession>A0A5B0NKA2</accession>
<gene>
    <name evidence="1" type="ORF">PGT21_003273</name>
</gene>
<protein>
    <submittedName>
        <fullName evidence="1">Uncharacterized protein</fullName>
    </submittedName>
</protein>
<reference evidence="1 2" key="1">
    <citation type="submission" date="2019-05" db="EMBL/GenBank/DDBJ databases">
        <title>Emergence of the Ug99 lineage of the wheat stem rust pathogen through somatic hybridization.</title>
        <authorList>
            <person name="Li F."/>
            <person name="Upadhyaya N.M."/>
            <person name="Sperschneider J."/>
            <person name="Matny O."/>
            <person name="Nguyen-Phuc H."/>
            <person name="Mago R."/>
            <person name="Raley C."/>
            <person name="Miller M.E."/>
            <person name="Silverstein K.A.T."/>
            <person name="Henningsen E."/>
            <person name="Hirsch C.D."/>
            <person name="Visser B."/>
            <person name="Pretorius Z.A."/>
            <person name="Steffenson B.J."/>
            <person name="Schwessinger B."/>
            <person name="Dodds P.N."/>
            <person name="Figueroa M."/>
        </authorList>
    </citation>
    <scope>NUCLEOTIDE SEQUENCE [LARGE SCALE GENOMIC DNA]</scope>
    <source>
        <strain evidence="1">21-0</strain>
    </source>
</reference>
<keyword evidence="2" id="KW-1185">Reference proteome</keyword>
<dbReference type="Proteomes" id="UP000324748">
    <property type="component" value="Unassembled WGS sequence"/>
</dbReference>
<comment type="caution">
    <text evidence="1">The sequence shown here is derived from an EMBL/GenBank/DDBJ whole genome shotgun (WGS) entry which is preliminary data.</text>
</comment>
<dbReference type="EMBL" id="VSWC01000093">
    <property type="protein sequence ID" value="KAA1088994.1"/>
    <property type="molecule type" value="Genomic_DNA"/>
</dbReference>
<name>A0A5B0NKA2_PUCGR</name>
<proteinExistence type="predicted"/>
<dbReference type="OrthoDB" id="10271425at2759"/>
<evidence type="ECO:0000313" key="2">
    <source>
        <dbReference type="Proteomes" id="UP000324748"/>
    </source>
</evidence>
<organism evidence="1 2">
    <name type="scientific">Puccinia graminis f. sp. tritici</name>
    <dbReference type="NCBI Taxonomy" id="56615"/>
    <lineage>
        <taxon>Eukaryota</taxon>
        <taxon>Fungi</taxon>
        <taxon>Dikarya</taxon>
        <taxon>Basidiomycota</taxon>
        <taxon>Pucciniomycotina</taxon>
        <taxon>Pucciniomycetes</taxon>
        <taxon>Pucciniales</taxon>
        <taxon>Pucciniaceae</taxon>
        <taxon>Puccinia</taxon>
    </lineage>
</organism>
<evidence type="ECO:0000313" key="1">
    <source>
        <dbReference type="EMBL" id="KAA1088994.1"/>
    </source>
</evidence>
<sequence length="172" mass="19690">MGPPWPLDKRATIQSPEEPSATKCIMNMFERAHITFTLLALFIILHTGQVVAPERNPQLGGTRECTYHFSPDGKVKGRASCMADPDHDYSCETDTCLTQYNHGYDNFYYYGCHRPDVPYKDSIQAVQYFRRKDDGYASVQDARKQLFWDCNFNAPNAPHNNQYLICDGCYAV</sequence>
<dbReference type="AlphaFoldDB" id="A0A5B0NKA2"/>